<name>A0A5J5NQ16_GOSBA</name>
<evidence type="ECO:0000313" key="1">
    <source>
        <dbReference type="EMBL" id="KAB1996453.1"/>
    </source>
</evidence>
<sequence length="116" mass="13107">MATQAANGCDIEHVRMNFSHKRLYYMKKKLRQSDCNSSDNWDSPEDECRDAGSLNNKQITRSAIQGLIELINTEMQSDSINPDSVADAFLASTLRYIQFQKQKGGVVGEKFDSLKL</sequence>
<protein>
    <submittedName>
        <fullName evidence="1">Uncharacterized protein</fullName>
    </submittedName>
</protein>
<accession>A0A5J5NQ16</accession>
<keyword evidence="2" id="KW-1185">Reference proteome</keyword>
<reference evidence="2" key="1">
    <citation type="journal article" date="2020" name="Nat. Genet.">
        <title>Genomic diversifications of five Gossypium allopolyploid species and their impact on cotton improvement.</title>
        <authorList>
            <person name="Chen Z.J."/>
            <person name="Sreedasyam A."/>
            <person name="Ando A."/>
            <person name="Song Q."/>
            <person name="De Santiago L.M."/>
            <person name="Hulse-Kemp A.M."/>
            <person name="Ding M."/>
            <person name="Ye W."/>
            <person name="Kirkbride R.C."/>
            <person name="Jenkins J."/>
            <person name="Plott C."/>
            <person name="Lovell J."/>
            <person name="Lin Y.M."/>
            <person name="Vaughn R."/>
            <person name="Liu B."/>
            <person name="Simpson S."/>
            <person name="Scheffler B.E."/>
            <person name="Wen L."/>
            <person name="Saski C.A."/>
            <person name="Grover C.E."/>
            <person name="Hu G."/>
            <person name="Conover J.L."/>
            <person name="Carlson J.W."/>
            <person name="Shu S."/>
            <person name="Boston L.B."/>
            <person name="Williams M."/>
            <person name="Peterson D.G."/>
            <person name="McGee K."/>
            <person name="Jones D.C."/>
            <person name="Wendel J.F."/>
            <person name="Stelly D.M."/>
            <person name="Grimwood J."/>
            <person name="Schmutz J."/>
        </authorList>
    </citation>
    <scope>NUCLEOTIDE SEQUENCE [LARGE SCALE GENOMIC DNA]</scope>
    <source>
        <strain evidence="2">cv. 3-79</strain>
    </source>
</reference>
<gene>
    <name evidence="1" type="ORF">ES319_D13G232700v1</name>
</gene>
<proteinExistence type="predicted"/>
<dbReference type="OrthoDB" id="10258141at2759"/>
<dbReference type="Proteomes" id="UP000327439">
    <property type="component" value="Chromosome D13"/>
</dbReference>
<dbReference type="AlphaFoldDB" id="A0A5J5NQ16"/>
<organism evidence="1 2">
    <name type="scientific">Gossypium barbadense</name>
    <name type="common">Sea Island cotton</name>
    <name type="synonym">Hibiscus barbadensis</name>
    <dbReference type="NCBI Taxonomy" id="3634"/>
    <lineage>
        <taxon>Eukaryota</taxon>
        <taxon>Viridiplantae</taxon>
        <taxon>Streptophyta</taxon>
        <taxon>Embryophyta</taxon>
        <taxon>Tracheophyta</taxon>
        <taxon>Spermatophyta</taxon>
        <taxon>Magnoliopsida</taxon>
        <taxon>eudicotyledons</taxon>
        <taxon>Gunneridae</taxon>
        <taxon>Pentapetalae</taxon>
        <taxon>rosids</taxon>
        <taxon>malvids</taxon>
        <taxon>Malvales</taxon>
        <taxon>Malvaceae</taxon>
        <taxon>Malvoideae</taxon>
        <taxon>Gossypium</taxon>
    </lineage>
</organism>
<dbReference type="EMBL" id="CM018227">
    <property type="protein sequence ID" value="KAB1996453.1"/>
    <property type="molecule type" value="Genomic_DNA"/>
</dbReference>
<evidence type="ECO:0000313" key="2">
    <source>
        <dbReference type="Proteomes" id="UP000327439"/>
    </source>
</evidence>